<dbReference type="SUPFAM" id="SSF52743">
    <property type="entry name" value="Subtilisin-like"/>
    <property type="match status" value="1"/>
</dbReference>
<dbReference type="PANTHER" id="PTHR43399">
    <property type="entry name" value="SUBTILISIN-RELATED"/>
    <property type="match status" value="1"/>
</dbReference>
<dbReference type="PROSITE" id="PS00137">
    <property type="entry name" value="SUBTILASE_HIS"/>
    <property type="match status" value="1"/>
</dbReference>
<dbReference type="EMBL" id="JAUSQL010000001">
    <property type="protein sequence ID" value="MDP9832516.1"/>
    <property type="molecule type" value="Genomic_DNA"/>
</dbReference>
<name>A0ABT9PJ53_9ACTO</name>
<keyword evidence="11" id="KW-1185">Reference proteome</keyword>
<dbReference type="PROSITE" id="PS00136">
    <property type="entry name" value="SUBTILASE_ASP"/>
    <property type="match status" value="1"/>
</dbReference>
<dbReference type="InterPro" id="IPR000209">
    <property type="entry name" value="Peptidase_S8/S53_dom"/>
</dbReference>
<keyword evidence="4 5" id="KW-0720">Serine protease</keyword>
<evidence type="ECO:0000256" key="8">
    <source>
        <dbReference type="SAM" id="Phobius"/>
    </source>
</evidence>
<dbReference type="InterPro" id="IPR013783">
    <property type="entry name" value="Ig-like_fold"/>
</dbReference>
<evidence type="ECO:0000256" key="2">
    <source>
        <dbReference type="ARBA" id="ARBA00022670"/>
    </source>
</evidence>
<dbReference type="PRINTS" id="PR00723">
    <property type="entry name" value="SUBTILISIN"/>
</dbReference>
<dbReference type="PROSITE" id="PS51892">
    <property type="entry name" value="SUBTILASE"/>
    <property type="match status" value="1"/>
</dbReference>
<keyword evidence="8" id="KW-0812">Transmembrane</keyword>
<dbReference type="Pfam" id="PF13620">
    <property type="entry name" value="CarboxypepD_reg"/>
    <property type="match status" value="1"/>
</dbReference>
<feature type="active site" description="Charge relay system" evidence="5">
    <location>
        <position position="399"/>
    </location>
</feature>
<dbReference type="InterPro" id="IPR051048">
    <property type="entry name" value="Peptidase_S8/S53_subtilisin"/>
</dbReference>
<evidence type="ECO:0000256" key="3">
    <source>
        <dbReference type="ARBA" id="ARBA00022801"/>
    </source>
</evidence>
<dbReference type="Pfam" id="PF00082">
    <property type="entry name" value="Peptidase_S8"/>
    <property type="match status" value="1"/>
</dbReference>
<feature type="region of interest" description="Disordered" evidence="7">
    <location>
        <begin position="1414"/>
        <end position="1480"/>
    </location>
</feature>
<keyword evidence="3 5" id="KW-0378">Hydrolase</keyword>
<dbReference type="InterPro" id="IPR023828">
    <property type="entry name" value="Peptidase_S8_Ser-AS"/>
</dbReference>
<dbReference type="GO" id="GO:0016787">
    <property type="term" value="F:hydrolase activity"/>
    <property type="evidence" value="ECO:0007669"/>
    <property type="project" value="UniProtKB-KW"/>
</dbReference>
<evidence type="ECO:0000256" key="6">
    <source>
        <dbReference type="RuleBase" id="RU003355"/>
    </source>
</evidence>
<feature type="domain" description="Peptidase S8/S53" evidence="9">
    <location>
        <begin position="171"/>
        <end position="451"/>
    </location>
</feature>
<feature type="compositionally biased region" description="Pro residues" evidence="7">
    <location>
        <begin position="1418"/>
        <end position="1428"/>
    </location>
</feature>
<proteinExistence type="inferred from homology"/>
<organism evidence="10 11">
    <name type="scientific">Trueperella abortisuis</name>
    <dbReference type="NCBI Taxonomy" id="445930"/>
    <lineage>
        <taxon>Bacteria</taxon>
        <taxon>Bacillati</taxon>
        <taxon>Actinomycetota</taxon>
        <taxon>Actinomycetes</taxon>
        <taxon>Actinomycetales</taxon>
        <taxon>Actinomycetaceae</taxon>
        <taxon>Trueperella</taxon>
    </lineage>
</organism>
<gene>
    <name evidence="10" type="ORF">J2S45_001195</name>
</gene>
<feature type="active site" description="Charge relay system" evidence="5">
    <location>
        <position position="180"/>
    </location>
</feature>
<protein>
    <submittedName>
        <fullName evidence="10">Bacillopeptidase F</fullName>
        <ecNumber evidence="10">3.4.21.-</ecNumber>
    </submittedName>
</protein>
<dbReference type="Gene3D" id="2.60.120.200">
    <property type="match status" value="1"/>
</dbReference>
<keyword evidence="2 5" id="KW-0645">Protease</keyword>
<dbReference type="PROSITE" id="PS00138">
    <property type="entry name" value="SUBTILASE_SER"/>
    <property type="match status" value="1"/>
</dbReference>
<dbReference type="InterPro" id="IPR022398">
    <property type="entry name" value="Peptidase_S8_His-AS"/>
</dbReference>
<dbReference type="Gene3D" id="2.60.40.1120">
    <property type="entry name" value="Carboxypeptidase-like, regulatory domain"/>
    <property type="match status" value="2"/>
</dbReference>
<evidence type="ECO:0000313" key="10">
    <source>
        <dbReference type="EMBL" id="MDP9832516.1"/>
    </source>
</evidence>
<feature type="region of interest" description="Disordered" evidence="7">
    <location>
        <begin position="867"/>
        <end position="911"/>
    </location>
</feature>
<evidence type="ECO:0000256" key="5">
    <source>
        <dbReference type="PROSITE-ProRule" id="PRU01240"/>
    </source>
</evidence>
<dbReference type="InterPro" id="IPR015500">
    <property type="entry name" value="Peptidase_S8_subtilisin-rel"/>
</dbReference>
<feature type="compositionally biased region" description="Polar residues" evidence="7">
    <location>
        <begin position="888"/>
        <end position="905"/>
    </location>
</feature>
<comment type="caution">
    <text evidence="10">The sequence shown here is derived from an EMBL/GenBank/DDBJ whole genome shotgun (WGS) entry which is preliminary data.</text>
</comment>
<dbReference type="PANTHER" id="PTHR43399:SF4">
    <property type="entry name" value="CELL WALL-ASSOCIATED PROTEASE"/>
    <property type="match status" value="1"/>
</dbReference>
<comment type="similarity">
    <text evidence="1 5 6">Belongs to the peptidase S8 family.</text>
</comment>
<reference evidence="10 11" key="1">
    <citation type="submission" date="2023-07" db="EMBL/GenBank/DDBJ databases">
        <title>Sequencing the genomes of 1000 actinobacteria strains.</title>
        <authorList>
            <person name="Klenk H.-P."/>
        </authorList>
    </citation>
    <scope>NUCLEOTIDE SEQUENCE [LARGE SCALE GENOMIC DNA]</scope>
    <source>
        <strain evidence="10 11">DSM 19515</strain>
    </source>
</reference>
<dbReference type="EC" id="3.4.21.-" evidence="10"/>
<feature type="transmembrane region" description="Helical" evidence="8">
    <location>
        <begin position="1484"/>
        <end position="1505"/>
    </location>
</feature>
<keyword evidence="8" id="KW-0472">Membrane</keyword>
<evidence type="ECO:0000256" key="1">
    <source>
        <dbReference type="ARBA" id="ARBA00011073"/>
    </source>
</evidence>
<dbReference type="InterPro" id="IPR008969">
    <property type="entry name" value="CarboxyPept-like_regulatory"/>
</dbReference>
<evidence type="ECO:0000256" key="4">
    <source>
        <dbReference type="ARBA" id="ARBA00022825"/>
    </source>
</evidence>
<accession>A0ABT9PJ53</accession>
<dbReference type="RefSeq" id="WP_307634827.1">
    <property type="nucleotide sequence ID" value="NZ_JAUSQL010000001.1"/>
</dbReference>
<feature type="compositionally biased region" description="Polar residues" evidence="7">
    <location>
        <begin position="1458"/>
        <end position="1478"/>
    </location>
</feature>
<evidence type="ECO:0000313" key="11">
    <source>
        <dbReference type="Proteomes" id="UP001230145"/>
    </source>
</evidence>
<dbReference type="InterPro" id="IPR036852">
    <property type="entry name" value="Peptidase_S8/S53_dom_sf"/>
</dbReference>
<evidence type="ECO:0000259" key="9">
    <source>
        <dbReference type="Pfam" id="PF00082"/>
    </source>
</evidence>
<sequence>MGALTATTIAAIPSAVAAPPVDEEIARSSDASWHSVIVVMDDKHEEKGVPATTPQEKIDHVQDLIDTAKSSQRAVLAKLEGAEKDHQAHDVQPLYVVNAVSATVTKEVALDLAKTPGVSEVSIDHKIEADPISDDSGMRMSALGGKPAALHLPWNLRQISASEGLLDEYAGEGVTVGIIDSGVDVTHPALKDKWRGNTGDKAVSWYDTVGTTTEPVDSTGHGTHVAGTILGSDPSGTGYLGVAPKATFIAARVFDEEGETSDSRLLQAMQWMLAPVDSQGVRHPELAPRVVNNSWGSSATNLLFQDALKQWRKAGILPVFSAGNVDGNNPGGPGSITQPGSFPEAFAVGALRSDDVVAKFSLRGPSKYTERAKPDIAAPGVNIRSGWTKQSMKIQSGTSMAAPHVTGVAALVLGVNPKLTVDELESILRSSATPLTDPQHVNSPNHAYGAGKVNAALAIDMAKADSSIGTVQGNVYVRGVDADAPHIEHTPVSVFYRATTTDVTAKVTDDTGVASVSLKITGGAGERTEAMKLVKGTKVEGTYEFVVSPTTLASDDVSYRICATDREKKEACTPVHGFEQKVSVSVGWSEDFESGTDGFEMSGETPMWAWGAPAASLKRPTSGEKLVGVGLDGQGYPGLKDSVLLTPPIGLKAGDSAALTFKHWYDLDNYEYAAYDTAEVWVGEVREDGTVAWETKPQLLFKNHVSDWERGYVDLTAYAGKTIRVMFGVRGAWKSEHATAGWFIDDIALEPIQTTTVAKVEDELAITKHASGRTVIDFVPIKDEKISAYRLYRAHDDGPFSRVKELTGAEIGKYTVSFYDYPTPQQGTYSYYVTAVAGQAESEPSKILQRTFTVGEKISLFDFESDAQGWTSEPDSKGNVFERGTPSLDDTQATGKAPTTPQSAGKNPGSPNVFATVLNDYRKAKATYSLTSPSLDLSAYTDVTMYFQQWFNTRGRTGSDEWTTYDDDIGHIYVRANGGEWKEIFTLNDAKIEEVDPTDKKTALRTTNAWHVDGVAIPAEYLSANTQVKFELVTGSEIFDFAGGWFLDDILFANTAGATIPQPKLAQSASLGIYDGEELSAPTLAHAQAVANASGAEGDESWVPATSATVELAERGTKVSTEAGTGAYLLRGHAGEAVLVAKAPGYRPATATVQLADANTLTQHFYLEKANPQKVTFTVTDGSGKGVRDARVSVYAKGRPAPVFTEAASEPVASELLPGEYTLRAGAPGYLEADIPFTVEEGKEAGVDIELAPATIGETGWISYDSGNADAALTTLAGGKTAAVRFDAGQGSHVTGARFYIFRSGKAQDFEWALWEHDDRDGLPGRMLVGPVKARVEAGVGGGWVELHTPYPIPVHGSYYVSYTQLDGGKDRISLGVDSRTDGSERSFKLINDAWVSPDEKGQFMINAQEVSAWATPKPQPEPTPEPAPDQSDQSDQPGQPDQPDQPGSQAPAKPDTPSVSAAPTTAPETARQGSSLPLTGAQVGGLAALALLLGALGITAVTHASKKNR</sequence>
<dbReference type="Gene3D" id="2.60.40.10">
    <property type="entry name" value="Immunoglobulins"/>
    <property type="match status" value="1"/>
</dbReference>
<dbReference type="Proteomes" id="UP001230145">
    <property type="component" value="Unassembled WGS sequence"/>
</dbReference>
<feature type="active site" description="Charge relay system" evidence="5">
    <location>
        <position position="221"/>
    </location>
</feature>
<evidence type="ECO:0000256" key="7">
    <source>
        <dbReference type="SAM" id="MobiDB-lite"/>
    </source>
</evidence>
<dbReference type="InterPro" id="IPR023827">
    <property type="entry name" value="Peptidase_S8_Asp-AS"/>
</dbReference>
<dbReference type="Gene3D" id="3.40.50.200">
    <property type="entry name" value="Peptidase S8/S53 domain"/>
    <property type="match status" value="1"/>
</dbReference>
<keyword evidence="8" id="KW-1133">Transmembrane helix</keyword>
<dbReference type="SUPFAM" id="SSF49464">
    <property type="entry name" value="Carboxypeptidase regulatory domain-like"/>
    <property type="match status" value="2"/>
</dbReference>
<feature type="compositionally biased region" description="Low complexity" evidence="7">
    <location>
        <begin position="1429"/>
        <end position="1453"/>
    </location>
</feature>